<dbReference type="RefSeq" id="WP_015504684.1">
    <property type="nucleotide sequence ID" value="NZ_CAYARL010000007.1"/>
</dbReference>
<dbReference type="Pfam" id="PF01984">
    <property type="entry name" value="dsDNA_bind"/>
    <property type="match status" value="1"/>
</dbReference>
<dbReference type="HAMAP" id="MF_00026">
    <property type="entry name" value="dsDNA_bind"/>
    <property type="match status" value="1"/>
</dbReference>
<dbReference type="InterPro" id="IPR036883">
    <property type="entry name" value="PDCD5-like_sf"/>
</dbReference>
<feature type="compositionally biased region" description="Low complexity" evidence="4">
    <location>
        <begin position="19"/>
        <end position="35"/>
    </location>
</feature>
<protein>
    <recommendedName>
        <fullName evidence="3">DNA-binding protein BKD89_03910</fullName>
    </recommendedName>
</protein>
<comment type="similarity">
    <text evidence="1 3">Belongs to the PDCD5 family.</text>
</comment>
<sequence length="110" mass="12847">MDDDPELEAIRQRRMAELQQSQQNQAAQQEQAKQIEAQKQSILRQIMTPEARDRLANVKLANPNLAASVENQMIRLYQGGRLQQQITDAMLREILQSMVPQEREIHIERR</sequence>
<evidence type="ECO:0000256" key="2">
    <source>
        <dbReference type="ARBA" id="ARBA00023125"/>
    </source>
</evidence>
<dbReference type="PANTHER" id="PTHR10840">
    <property type="entry name" value="PROGRAMMED CELL DEATH PROTEIN 5"/>
    <property type="match status" value="1"/>
</dbReference>
<dbReference type="InterPro" id="IPR022889">
    <property type="entry name" value="DNA_bind_arc"/>
</dbReference>
<dbReference type="SUPFAM" id="SSF46950">
    <property type="entry name" value="Double-stranded DNA-binding domain"/>
    <property type="match status" value="1"/>
</dbReference>
<organism evidence="5 6">
    <name type="scientific">Methanomethylophilus alvi</name>
    <dbReference type="NCBI Taxonomy" id="1291540"/>
    <lineage>
        <taxon>Archaea</taxon>
        <taxon>Methanobacteriati</taxon>
        <taxon>Thermoplasmatota</taxon>
        <taxon>Thermoplasmata</taxon>
        <taxon>Methanomassiliicoccales</taxon>
        <taxon>Methanomethylophilaceae</taxon>
        <taxon>Methanomethylophilus</taxon>
    </lineage>
</organism>
<dbReference type="OMA" id="MQYEMQK"/>
<reference evidence="5 6" key="1">
    <citation type="submission" date="2016-10" db="EMBL/GenBank/DDBJ databases">
        <title>Complete genome of the TMA-utilizing, human hosted archaeon Methanomethylophilus alvus Gen. nov, sp. nov., strain Mx-05, derived from a pure culture.</title>
        <authorList>
            <person name="Brugere J.-F."/>
            <person name="Ben Hania W."/>
            <person name="Chaudhary P.P."/>
            <person name="Gaci N."/>
            <person name="Borrel G."/>
            <person name="Cao Van Tuat L."/>
            <person name="Fardeau M.-L."/>
            <person name="Harris H.M.B."/>
            <person name="O'Toole P.W."/>
            <person name="Ollivier B."/>
        </authorList>
    </citation>
    <scope>NUCLEOTIDE SEQUENCE [LARGE SCALE GENOMIC DNA]</scope>
    <source>
        <strain evidence="5 6">Mx-05</strain>
    </source>
</reference>
<keyword evidence="2 3" id="KW-0238">DNA-binding</keyword>
<dbReference type="GeneID" id="41321583"/>
<name>A0A3G3IGR0_9ARCH</name>
<dbReference type="NCBIfam" id="NF003268">
    <property type="entry name" value="PRK04239.1"/>
    <property type="match status" value="1"/>
</dbReference>
<gene>
    <name evidence="5" type="ORF">BKD89_03910</name>
</gene>
<evidence type="ECO:0000313" key="6">
    <source>
        <dbReference type="Proteomes" id="UP000273278"/>
    </source>
</evidence>
<proteinExistence type="inferred from homology"/>
<dbReference type="GO" id="GO:0003677">
    <property type="term" value="F:DNA binding"/>
    <property type="evidence" value="ECO:0007669"/>
    <property type="project" value="UniProtKB-UniRule"/>
</dbReference>
<dbReference type="PIRSF" id="PIRSF015730">
    <property type="entry name" value="TFAR19"/>
    <property type="match status" value="1"/>
</dbReference>
<dbReference type="Gene3D" id="1.10.8.140">
    <property type="entry name" value="PDCD5-like"/>
    <property type="match status" value="1"/>
</dbReference>
<dbReference type="PANTHER" id="PTHR10840:SF0">
    <property type="entry name" value="PROGRAMMED CELL DEATH PROTEIN 5"/>
    <property type="match status" value="1"/>
</dbReference>
<dbReference type="EMBL" id="CP017686">
    <property type="protein sequence ID" value="AYQ54951.1"/>
    <property type="molecule type" value="Genomic_DNA"/>
</dbReference>
<accession>A0A3G3IGR0</accession>
<feature type="region of interest" description="Disordered" evidence="4">
    <location>
        <begin position="16"/>
        <end position="35"/>
    </location>
</feature>
<evidence type="ECO:0000256" key="3">
    <source>
        <dbReference type="HAMAP-Rule" id="MF_00026"/>
    </source>
</evidence>
<dbReference type="Proteomes" id="UP000273278">
    <property type="component" value="Chromosome"/>
</dbReference>
<evidence type="ECO:0000313" key="5">
    <source>
        <dbReference type="EMBL" id="AYQ54951.1"/>
    </source>
</evidence>
<dbReference type="AlphaFoldDB" id="A0A3G3IGR0"/>
<dbReference type="InterPro" id="IPR002836">
    <property type="entry name" value="PDCD5-like"/>
</dbReference>
<evidence type="ECO:0000256" key="4">
    <source>
        <dbReference type="SAM" id="MobiDB-lite"/>
    </source>
</evidence>
<dbReference type="GO" id="GO:0005829">
    <property type="term" value="C:cytosol"/>
    <property type="evidence" value="ECO:0007669"/>
    <property type="project" value="TreeGrafter"/>
</dbReference>
<evidence type="ECO:0000256" key="1">
    <source>
        <dbReference type="ARBA" id="ARBA00010490"/>
    </source>
</evidence>